<dbReference type="InterPro" id="IPR013078">
    <property type="entry name" value="His_Pase_superF_clade-1"/>
</dbReference>
<accession>A0A813JVZ4</accession>
<dbReference type="Proteomes" id="UP000626109">
    <property type="component" value="Unassembled WGS sequence"/>
</dbReference>
<sequence>MAEGPSCCVLLRHGSPVPEEEDPKRPLSEEGRKEAAFTAGGLAEYLKQSAGVCPQKVLIAHSGKARAQQTAQAVAESLAEWEVTCETKEGLSPNDDPQAAAELVRTASAPVVVLVGHLPHLGKLAASLLQEPAAAGRLGGLFHPAGGVVLKKQGSVWTEAAEIVVGESWWTYQIAAGQQSYGTVQKPCMQRPQDDYAVLAIAYHNVAVERDFLQQFDKAAAAFQQGHLVAKRCLGEDHPLAITLGRNCDAVLFKSQRLTKVAPRGASQRLPAKDMDLAGFTGGLDDAGRGATLPGFSDAPLGPARYRCLGGWRGDCLVQLRAVNPGDWRGSSEQLTSIQRGPGFAEVPRHGPPDPVVSLSSVCVEVTMFSVTSQKPLLHQVVFLSMLIWLADPDPCLACGGNSATFVPARVRLSDAVSIE</sequence>
<evidence type="ECO:0000313" key="2">
    <source>
        <dbReference type="EMBL" id="CAE8690710.1"/>
    </source>
</evidence>
<comment type="caution">
    <text evidence="2">The sequence shown here is derived from an EMBL/GenBank/DDBJ whole genome shotgun (WGS) entry which is preliminary data.</text>
</comment>
<dbReference type="CDD" id="cd07067">
    <property type="entry name" value="HP_PGM_like"/>
    <property type="match status" value="1"/>
</dbReference>
<feature type="compositionally biased region" description="Basic and acidic residues" evidence="1">
    <location>
        <begin position="22"/>
        <end position="31"/>
    </location>
</feature>
<evidence type="ECO:0000256" key="1">
    <source>
        <dbReference type="SAM" id="MobiDB-lite"/>
    </source>
</evidence>
<dbReference type="AlphaFoldDB" id="A0A813JVZ4"/>
<dbReference type="SUPFAM" id="SSF53254">
    <property type="entry name" value="Phosphoglycerate mutase-like"/>
    <property type="match status" value="1"/>
</dbReference>
<protein>
    <recommendedName>
        <fullName evidence="4">Phosphohistidine phosphatase SixA</fullName>
    </recommendedName>
</protein>
<organism evidence="2 3">
    <name type="scientific">Polarella glacialis</name>
    <name type="common">Dinoflagellate</name>
    <dbReference type="NCBI Taxonomy" id="89957"/>
    <lineage>
        <taxon>Eukaryota</taxon>
        <taxon>Sar</taxon>
        <taxon>Alveolata</taxon>
        <taxon>Dinophyceae</taxon>
        <taxon>Suessiales</taxon>
        <taxon>Suessiaceae</taxon>
        <taxon>Polarella</taxon>
    </lineage>
</organism>
<evidence type="ECO:0000313" key="3">
    <source>
        <dbReference type="Proteomes" id="UP000626109"/>
    </source>
</evidence>
<name>A0A813JVZ4_POLGL</name>
<dbReference type="InterPro" id="IPR029033">
    <property type="entry name" value="His_PPase_superfam"/>
</dbReference>
<proteinExistence type="predicted"/>
<gene>
    <name evidence="2" type="ORF">PGLA2088_LOCUS27070</name>
</gene>
<reference evidence="2" key="1">
    <citation type="submission" date="2021-02" db="EMBL/GenBank/DDBJ databases">
        <authorList>
            <person name="Dougan E. K."/>
            <person name="Rhodes N."/>
            <person name="Thang M."/>
            <person name="Chan C."/>
        </authorList>
    </citation>
    <scope>NUCLEOTIDE SEQUENCE</scope>
</reference>
<dbReference type="Gene3D" id="3.40.50.1240">
    <property type="entry name" value="Phosphoglycerate mutase-like"/>
    <property type="match status" value="1"/>
</dbReference>
<evidence type="ECO:0008006" key="4">
    <source>
        <dbReference type="Google" id="ProtNLM"/>
    </source>
</evidence>
<feature type="region of interest" description="Disordered" evidence="1">
    <location>
        <begin position="11"/>
        <end position="31"/>
    </location>
</feature>
<dbReference type="EMBL" id="CAJNNW010027312">
    <property type="protein sequence ID" value="CAE8690710.1"/>
    <property type="molecule type" value="Genomic_DNA"/>
</dbReference>